<reference evidence="1 2" key="1">
    <citation type="submission" date="2020-08" db="EMBL/GenBank/DDBJ databases">
        <title>Genomic Encyclopedia of Type Strains, Phase IV (KMG-IV): sequencing the most valuable type-strain genomes for metagenomic binning, comparative biology and taxonomic classification.</title>
        <authorList>
            <person name="Goeker M."/>
        </authorList>
    </citation>
    <scope>NUCLEOTIDE SEQUENCE [LARGE SCALE GENOMIC DNA]</scope>
    <source>
        <strain evidence="1 2">DSM 22198</strain>
    </source>
</reference>
<keyword evidence="2" id="KW-1185">Reference proteome</keyword>
<gene>
    <name evidence="1" type="ORF">FHS74_005790</name>
</gene>
<organism evidence="1 2">
    <name type="scientific">Nitrospirillum iridis</name>
    <dbReference type="NCBI Taxonomy" id="765888"/>
    <lineage>
        <taxon>Bacteria</taxon>
        <taxon>Pseudomonadati</taxon>
        <taxon>Pseudomonadota</taxon>
        <taxon>Alphaproteobacteria</taxon>
        <taxon>Rhodospirillales</taxon>
        <taxon>Azospirillaceae</taxon>
        <taxon>Nitrospirillum</taxon>
    </lineage>
</organism>
<accession>A0A7X0B554</accession>
<protein>
    <submittedName>
        <fullName evidence="1">Uncharacterized protein</fullName>
    </submittedName>
</protein>
<dbReference type="EMBL" id="JACIIZ010000026">
    <property type="protein sequence ID" value="MBB6255191.1"/>
    <property type="molecule type" value="Genomic_DNA"/>
</dbReference>
<dbReference type="AlphaFoldDB" id="A0A7X0B554"/>
<comment type="caution">
    <text evidence="1">The sequence shown here is derived from an EMBL/GenBank/DDBJ whole genome shotgun (WGS) entry which is preliminary data.</text>
</comment>
<evidence type="ECO:0000313" key="1">
    <source>
        <dbReference type="EMBL" id="MBB6255191.1"/>
    </source>
</evidence>
<evidence type="ECO:0000313" key="2">
    <source>
        <dbReference type="Proteomes" id="UP000539175"/>
    </source>
</evidence>
<dbReference type="RefSeq" id="WP_184807707.1">
    <property type="nucleotide sequence ID" value="NZ_JACIIZ010000026.1"/>
</dbReference>
<sequence length="109" mass="12213">MRLFLEGRDGVAVKRHDAGPLGWPHRRDRRIPAMILMESQQRRDIHVTHAAAVGETEGIVVTQAFVDPAMRPPVMELSPVSTSVMDHGSAVFRYVINWFLAALMVVPEL</sequence>
<dbReference type="Proteomes" id="UP000539175">
    <property type="component" value="Unassembled WGS sequence"/>
</dbReference>
<name>A0A7X0B554_9PROT</name>
<proteinExistence type="predicted"/>